<organism evidence="2 3">
    <name type="scientific">Cercophora newfieldiana</name>
    <dbReference type="NCBI Taxonomy" id="92897"/>
    <lineage>
        <taxon>Eukaryota</taxon>
        <taxon>Fungi</taxon>
        <taxon>Dikarya</taxon>
        <taxon>Ascomycota</taxon>
        <taxon>Pezizomycotina</taxon>
        <taxon>Sordariomycetes</taxon>
        <taxon>Sordariomycetidae</taxon>
        <taxon>Sordariales</taxon>
        <taxon>Lasiosphaeriaceae</taxon>
        <taxon>Cercophora</taxon>
    </lineage>
</organism>
<gene>
    <name evidence="2" type="ORF">B0T16DRAFT_350943</name>
</gene>
<feature type="region of interest" description="Disordered" evidence="1">
    <location>
        <begin position="1"/>
        <end position="20"/>
    </location>
</feature>
<keyword evidence="3" id="KW-1185">Reference proteome</keyword>
<dbReference type="EMBL" id="JAULSV010000003">
    <property type="protein sequence ID" value="KAK0649991.1"/>
    <property type="molecule type" value="Genomic_DNA"/>
</dbReference>
<comment type="caution">
    <text evidence="2">The sequence shown here is derived from an EMBL/GenBank/DDBJ whole genome shotgun (WGS) entry which is preliminary data.</text>
</comment>
<accession>A0AA39YEE1</accession>
<proteinExistence type="predicted"/>
<name>A0AA39YEE1_9PEZI</name>
<evidence type="ECO:0000313" key="2">
    <source>
        <dbReference type="EMBL" id="KAK0649991.1"/>
    </source>
</evidence>
<evidence type="ECO:0000256" key="1">
    <source>
        <dbReference type="SAM" id="MobiDB-lite"/>
    </source>
</evidence>
<sequence>MGHIESARGVSFTDSQKRTPAAEHAVRWYAALDPRPIAAALVRCTSALLGGRTWHSGGTDPNAPEHLTVDFKDKYGNHITTKHIDRNGNAC</sequence>
<dbReference type="AlphaFoldDB" id="A0AA39YEE1"/>
<evidence type="ECO:0000313" key="3">
    <source>
        <dbReference type="Proteomes" id="UP001174936"/>
    </source>
</evidence>
<protein>
    <submittedName>
        <fullName evidence="2">Uncharacterized protein</fullName>
    </submittedName>
</protein>
<dbReference type="Proteomes" id="UP001174936">
    <property type="component" value="Unassembled WGS sequence"/>
</dbReference>
<reference evidence="2" key="1">
    <citation type="submission" date="2023-06" db="EMBL/GenBank/DDBJ databases">
        <title>Genome-scale phylogeny and comparative genomics of the fungal order Sordariales.</title>
        <authorList>
            <consortium name="Lawrence Berkeley National Laboratory"/>
            <person name="Hensen N."/>
            <person name="Bonometti L."/>
            <person name="Westerberg I."/>
            <person name="Brannstrom I.O."/>
            <person name="Guillou S."/>
            <person name="Cros-Aarteil S."/>
            <person name="Calhoun S."/>
            <person name="Haridas S."/>
            <person name="Kuo A."/>
            <person name="Mondo S."/>
            <person name="Pangilinan J."/>
            <person name="Riley R."/>
            <person name="Labutti K."/>
            <person name="Andreopoulos B."/>
            <person name="Lipzen A."/>
            <person name="Chen C."/>
            <person name="Yanf M."/>
            <person name="Daum C."/>
            <person name="Ng V."/>
            <person name="Clum A."/>
            <person name="Steindorff A."/>
            <person name="Ohm R."/>
            <person name="Martin F."/>
            <person name="Silar P."/>
            <person name="Natvig D."/>
            <person name="Lalanne C."/>
            <person name="Gautier V."/>
            <person name="Ament-Velasquez S.L."/>
            <person name="Kruys A."/>
            <person name="Hutchinson M.I."/>
            <person name="Powell A.J."/>
            <person name="Barry K."/>
            <person name="Miller A.N."/>
            <person name="Grigoriev I.V."/>
            <person name="Debuchy R."/>
            <person name="Gladieux P."/>
            <person name="Thoren M.H."/>
            <person name="Johannesson H."/>
        </authorList>
    </citation>
    <scope>NUCLEOTIDE SEQUENCE</scope>
    <source>
        <strain evidence="2">SMH2532-1</strain>
    </source>
</reference>